<reference evidence="2" key="2">
    <citation type="submission" date="2014-07" db="EMBL/GenBank/DDBJ databases">
        <authorList>
            <person name="Hull J."/>
        </authorList>
    </citation>
    <scope>NUCLEOTIDE SEQUENCE</scope>
</reference>
<name>A0A0A9ZB25_LYGHE</name>
<feature type="compositionally biased region" description="Low complexity" evidence="1">
    <location>
        <begin position="95"/>
        <end position="104"/>
    </location>
</feature>
<proteinExistence type="predicted"/>
<evidence type="ECO:0000313" key="2">
    <source>
        <dbReference type="EMBL" id="JAG40553.1"/>
    </source>
</evidence>
<accession>A0A0A9ZB25</accession>
<feature type="region of interest" description="Disordered" evidence="1">
    <location>
        <begin position="79"/>
        <end position="112"/>
    </location>
</feature>
<sequence>MVGSRQRCRLNPSMSTSSSLAMSGTSLYEAVLRDVLGQQASQLRELHSSENTYLATFDTVSSSLAMFNTFTNVAGSVNSSNNVKVEVDSDEDTTPSESEYSSSTDTHRNDVVKWEDVLANVRQHEEHDQR</sequence>
<reference evidence="2" key="1">
    <citation type="journal article" date="2014" name="PLoS ONE">
        <title>Transcriptome-Based Identification of ABC Transporters in the Western Tarnished Plant Bug Lygus hesperus.</title>
        <authorList>
            <person name="Hull J.J."/>
            <person name="Chaney K."/>
            <person name="Geib S.M."/>
            <person name="Fabrick J.A."/>
            <person name="Brent C.S."/>
            <person name="Walsh D."/>
            <person name="Lavine L.C."/>
        </authorList>
    </citation>
    <scope>NUCLEOTIDE SEQUENCE</scope>
</reference>
<dbReference type="EMBL" id="GBHO01003051">
    <property type="protein sequence ID" value="JAG40553.1"/>
    <property type="molecule type" value="Transcribed_RNA"/>
</dbReference>
<organism evidence="2">
    <name type="scientific">Lygus hesperus</name>
    <name type="common">Western plant bug</name>
    <dbReference type="NCBI Taxonomy" id="30085"/>
    <lineage>
        <taxon>Eukaryota</taxon>
        <taxon>Metazoa</taxon>
        <taxon>Ecdysozoa</taxon>
        <taxon>Arthropoda</taxon>
        <taxon>Hexapoda</taxon>
        <taxon>Insecta</taxon>
        <taxon>Pterygota</taxon>
        <taxon>Neoptera</taxon>
        <taxon>Paraneoptera</taxon>
        <taxon>Hemiptera</taxon>
        <taxon>Heteroptera</taxon>
        <taxon>Panheteroptera</taxon>
        <taxon>Cimicomorpha</taxon>
        <taxon>Miridae</taxon>
        <taxon>Mirini</taxon>
        <taxon>Lygus</taxon>
    </lineage>
</organism>
<gene>
    <name evidence="2" type="primary">ESR1_2</name>
    <name evidence="2" type="ORF">CM83_100914</name>
</gene>
<evidence type="ECO:0000256" key="1">
    <source>
        <dbReference type="SAM" id="MobiDB-lite"/>
    </source>
</evidence>
<protein>
    <submittedName>
        <fullName evidence="2">Ethylene-responsive transcription factor ESR1</fullName>
    </submittedName>
</protein>
<dbReference type="AlphaFoldDB" id="A0A0A9ZB25"/>